<organism evidence="1 2">
    <name type="scientific">Euplotes crassus</name>
    <dbReference type="NCBI Taxonomy" id="5936"/>
    <lineage>
        <taxon>Eukaryota</taxon>
        <taxon>Sar</taxon>
        <taxon>Alveolata</taxon>
        <taxon>Ciliophora</taxon>
        <taxon>Intramacronucleata</taxon>
        <taxon>Spirotrichea</taxon>
        <taxon>Hypotrichia</taxon>
        <taxon>Euplotida</taxon>
        <taxon>Euplotidae</taxon>
        <taxon>Moneuplotes</taxon>
    </lineage>
</organism>
<proteinExistence type="predicted"/>
<accession>A0AAD1XII9</accession>
<gene>
    <name evidence="1" type="ORF">ECRASSUSDP1_LOCUS14765</name>
</gene>
<evidence type="ECO:0000313" key="1">
    <source>
        <dbReference type="EMBL" id="CAI2373419.1"/>
    </source>
</evidence>
<name>A0AAD1XII9_EUPCR</name>
<comment type="caution">
    <text evidence="1">The sequence shown here is derived from an EMBL/GenBank/DDBJ whole genome shotgun (WGS) entry which is preliminary data.</text>
</comment>
<dbReference type="EMBL" id="CAMPGE010014769">
    <property type="protein sequence ID" value="CAI2373419.1"/>
    <property type="molecule type" value="Genomic_DNA"/>
</dbReference>
<dbReference type="AlphaFoldDB" id="A0AAD1XII9"/>
<keyword evidence="2" id="KW-1185">Reference proteome</keyword>
<protein>
    <submittedName>
        <fullName evidence="1">Uncharacterized protein</fullName>
    </submittedName>
</protein>
<evidence type="ECO:0000313" key="2">
    <source>
        <dbReference type="Proteomes" id="UP001295684"/>
    </source>
</evidence>
<dbReference type="Proteomes" id="UP001295684">
    <property type="component" value="Unassembled WGS sequence"/>
</dbReference>
<sequence>MQRRVQQEEFEESDVLHSHILKYIQFCTMIKNNELRKKEKALRGAVEEVNSLLETYALHAVDKGEKFSELCAKMGIWMLRAYDLIDILYQEDIQKFITKKLCETSQSLLIDLIKHITDNAYSNCLDSKDKNSVKKDGGFLYVFSNGKIAGYNNFMYKHRYIFTSDEEKFFLFKDFSEVNSNWKGFDLDKTEVYQYITPNPDIQDMNREEYVINMSSSPVHFQVCVEMDGDSKIEKIQVSFITLSDTLWLPSPL</sequence>
<reference evidence="1" key="1">
    <citation type="submission" date="2023-07" db="EMBL/GenBank/DDBJ databases">
        <authorList>
            <consortium name="AG Swart"/>
            <person name="Singh M."/>
            <person name="Singh A."/>
            <person name="Seah K."/>
            <person name="Emmerich C."/>
        </authorList>
    </citation>
    <scope>NUCLEOTIDE SEQUENCE</scope>
    <source>
        <strain evidence="1">DP1</strain>
    </source>
</reference>